<feature type="domain" description="PD-(D/E)XK endonuclease-like" evidence="4">
    <location>
        <begin position="186"/>
        <end position="229"/>
    </location>
</feature>
<dbReference type="RefSeq" id="WP_036431402.1">
    <property type="nucleotide sequence ID" value="NZ_AP022567.1"/>
</dbReference>
<keyword evidence="2" id="KW-0378">Hydrolase</keyword>
<dbReference type="InterPro" id="IPR038726">
    <property type="entry name" value="PDDEXK_AddAB-type"/>
</dbReference>
<organism evidence="5 6">
    <name type="scientific">Mycolicibacterium mageritense</name>
    <name type="common">Mycobacterium mageritense</name>
    <dbReference type="NCBI Taxonomy" id="53462"/>
    <lineage>
        <taxon>Bacteria</taxon>
        <taxon>Bacillati</taxon>
        <taxon>Actinomycetota</taxon>
        <taxon>Actinomycetes</taxon>
        <taxon>Mycobacteriales</taxon>
        <taxon>Mycobacteriaceae</taxon>
        <taxon>Mycolicibacterium</taxon>
    </lineage>
</organism>
<keyword evidence="2" id="KW-0067">ATP-binding</keyword>
<keyword evidence="6" id="KW-1185">Reference proteome</keyword>
<name>A0ABN5Y7Q0_MYCME</name>
<accession>A0ABN5Y7Q0</accession>
<evidence type="ECO:0000256" key="1">
    <source>
        <dbReference type="ARBA" id="ARBA00022763"/>
    </source>
</evidence>
<sequence>MTAALALPFATSAPLSSVPTVVPQGAAYAMPKLPSRCEPRVDGRGYHLPAVPDSDAPAPPYARATTVAKTLEERGGLTKWSLNQVLAGLTSNPALLAGLDADADNDTIDHVAELAHAAAGAGDAATFGTAVHAWAEAVDLGVCTVDEVPEELRGHVRAYRAACLAAGLTVVPELVECVIYNHITGAAGRIDRIMRDADGQLVIVDLKTSSSLKNSLLSIGVQLAQYASASWLLSADGTHWLPFPEVRQDIAVVVHVPAKVDDQPYADVLDIDLTRGLDNLYLAVEVRETRAA</sequence>
<dbReference type="Proteomes" id="UP000465622">
    <property type="component" value="Chromosome"/>
</dbReference>
<keyword evidence="3" id="KW-0234">DNA repair</keyword>
<protein>
    <recommendedName>
        <fullName evidence="4">PD-(D/E)XK endonuclease-like domain-containing protein</fullName>
    </recommendedName>
</protein>
<keyword evidence="1" id="KW-0227">DNA damage</keyword>
<evidence type="ECO:0000256" key="2">
    <source>
        <dbReference type="ARBA" id="ARBA00022806"/>
    </source>
</evidence>
<keyword evidence="2" id="KW-0547">Nucleotide-binding</keyword>
<dbReference type="InterPro" id="IPR011604">
    <property type="entry name" value="PDDEXK-like_dom_sf"/>
</dbReference>
<reference evidence="5 6" key="1">
    <citation type="journal article" date="2019" name="Emerg. Microbes Infect.">
        <title>Comprehensive subspecies identification of 175 nontuberculous mycobacteria species based on 7547 genomic profiles.</title>
        <authorList>
            <person name="Matsumoto Y."/>
            <person name="Kinjo T."/>
            <person name="Motooka D."/>
            <person name="Nabeya D."/>
            <person name="Jung N."/>
            <person name="Uechi K."/>
            <person name="Horii T."/>
            <person name="Iida T."/>
            <person name="Fujita J."/>
            <person name="Nakamura S."/>
        </authorList>
    </citation>
    <scope>NUCLEOTIDE SEQUENCE [LARGE SCALE GENOMIC DNA]</scope>
    <source>
        <strain evidence="5 6">JCM 12375</strain>
    </source>
</reference>
<dbReference type="Pfam" id="PF12705">
    <property type="entry name" value="PDDEXK_1"/>
    <property type="match status" value="1"/>
</dbReference>
<proteinExistence type="predicted"/>
<dbReference type="EMBL" id="AP022567">
    <property type="protein sequence ID" value="BBX33653.1"/>
    <property type="molecule type" value="Genomic_DNA"/>
</dbReference>
<evidence type="ECO:0000256" key="3">
    <source>
        <dbReference type="ARBA" id="ARBA00023204"/>
    </source>
</evidence>
<evidence type="ECO:0000313" key="6">
    <source>
        <dbReference type="Proteomes" id="UP000465622"/>
    </source>
</evidence>
<evidence type="ECO:0000313" key="5">
    <source>
        <dbReference type="EMBL" id="BBX33653.1"/>
    </source>
</evidence>
<dbReference type="Gene3D" id="3.90.320.10">
    <property type="match status" value="1"/>
</dbReference>
<evidence type="ECO:0000259" key="4">
    <source>
        <dbReference type="Pfam" id="PF12705"/>
    </source>
</evidence>
<gene>
    <name evidence="5" type="ORF">MMAGJ_29350</name>
</gene>
<keyword evidence="2" id="KW-0347">Helicase</keyword>